<evidence type="ECO:0008006" key="3">
    <source>
        <dbReference type="Google" id="ProtNLM"/>
    </source>
</evidence>
<keyword evidence="2" id="KW-1185">Reference proteome</keyword>
<sequence length="236" mass="26862">MKFLKYAILNTILILTGYSLKAQDFIAKGVVIEKGSNIRVALVEITNKRTKLGVGSNDLGLFQIKASVGDTLLVTKRNLMDQEVVVKGPQDLIVYLIRNTTMLEDVTIRGNTKKQDLDEIKREFQNKGVYNGGKSSVLSAIFSPLNALYNLVGKDPKNARRFGRYADNEIKQSQIDVYFNQSMIKNNTELRGDTLEKYMLNCRPEFEKAQYWNSYDYIKYIKESSKNFTDTLGKGK</sequence>
<reference evidence="1 2" key="1">
    <citation type="submission" date="2020-08" db="EMBL/GenBank/DDBJ databases">
        <authorList>
            <person name="Sun Q."/>
            <person name="Inoue M."/>
        </authorList>
    </citation>
    <scope>NUCLEOTIDE SEQUENCE [LARGE SCALE GENOMIC DNA]</scope>
    <source>
        <strain evidence="1 2">CCM 8938</strain>
    </source>
</reference>
<comment type="caution">
    <text evidence="1">The sequence shown here is derived from an EMBL/GenBank/DDBJ whole genome shotgun (WGS) entry which is preliminary data.</text>
</comment>
<dbReference type="RefSeq" id="WP_379016627.1">
    <property type="nucleotide sequence ID" value="NZ_JBHRVK010000001.1"/>
</dbReference>
<evidence type="ECO:0000313" key="1">
    <source>
        <dbReference type="EMBL" id="MBC6108832.1"/>
    </source>
</evidence>
<name>A0ABR7KM47_9SPHI</name>
<dbReference type="Proteomes" id="UP000652755">
    <property type="component" value="Unassembled WGS sequence"/>
</dbReference>
<evidence type="ECO:0000313" key="2">
    <source>
        <dbReference type="Proteomes" id="UP000652755"/>
    </source>
</evidence>
<organism evidence="1 2">
    <name type="scientific">Pedobacter fastidiosus</name>
    <dbReference type="NCBI Taxonomy" id="2765361"/>
    <lineage>
        <taxon>Bacteria</taxon>
        <taxon>Pseudomonadati</taxon>
        <taxon>Bacteroidota</taxon>
        <taxon>Sphingobacteriia</taxon>
        <taxon>Sphingobacteriales</taxon>
        <taxon>Sphingobacteriaceae</taxon>
        <taxon>Pedobacter</taxon>
    </lineage>
</organism>
<gene>
    <name evidence="1" type="ORF">H7U22_00210</name>
</gene>
<dbReference type="EMBL" id="JACRYL010000001">
    <property type="protein sequence ID" value="MBC6108832.1"/>
    <property type="molecule type" value="Genomic_DNA"/>
</dbReference>
<protein>
    <recommendedName>
        <fullName evidence="3">CarboxypepD_reg-like domain-containing protein</fullName>
    </recommendedName>
</protein>
<proteinExistence type="predicted"/>
<accession>A0ABR7KM47</accession>